<accession>A0ABR9APM4</accession>
<dbReference type="Gene3D" id="3.20.20.370">
    <property type="entry name" value="Glycoside hydrolase/deacetylase"/>
    <property type="match status" value="1"/>
</dbReference>
<gene>
    <name evidence="1" type="primary">pxpA</name>
    <name evidence="1" type="ORF">IFO69_17360</name>
</gene>
<dbReference type="SUPFAM" id="SSF88713">
    <property type="entry name" value="Glycoside hydrolase/deacetylase"/>
    <property type="match status" value="1"/>
</dbReference>
<reference evidence="1 2" key="1">
    <citation type="submission" date="2020-09" db="EMBL/GenBank/DDBJ databases">
        <title>Echinicola sp. CAU 1574 isolated from sand of Sido Beach.</title>
        <authorList>
            <person name="Kim W."/>
        </authorList>
    </citation>
    <scope>NUCLEOTIDE SEQUENCE [LARGE SCALE GENOMIC DNA]</scope>
    <source>
        <strain evidence="1 2">CAU 1574</strain>
    </source>
</reference>
<dbReference type="GO" id="GO:0017168">
    <property type="term" value="F:5-oxoprolinase (ATP-hydrolyzing) activity"/>
    <property type="evidence" value="ECO:0007669"/>
    <property type="project" value="UniProtKB-EC"/>
</dbReference>
<dbReference type="Proteomes" id="UP000647133">
    <property type="component" value="Unassembled WGS sequence"/>
</dbReference>
<dbReference type="RefSeq" id="WP_192011401.1">
    <property type="nucleotide sequence ID" value="NZ_JACYTQ010000007.1"/>
</dbReference>
<keyword evidence="2" id="KW-1185">Reference proteome</keyword>
<dbReference type="PANTHER" id="PTHR30292">
    <property type="entry name" value="UNCHARACTERIZED PROTEIN YBGL-RELATED"/>
    <property type="match status" value="1"/>
</dbReference>
<dbReference type="NCBIfam" id="NF003816">
    <property type="entry name" value="PRK05406.1-5"/>
    <property type="match status" value="1"/>
</dbReference>
<organism evidence="1 2">
    <name type="scientific">Echinicola arenosa</name>
    <dbReference type="NCBI Taxonomy" id="2774144"/>
    <lineage>
        <taxon>Bacteria</taxon>
        <taxon>Pseudomonadati</taxon>
        <taxon>Bacteroidota</taxon>
        <taxon>Cytophagia</taxon>
        <taxon>Cytophagales</taxon>
        <taxon>Cyclobacteriaceae</taxon>
        <taxon>Echinicola</taxon>
    </lineage>
</organism>
<comment type="caution">
    <text evidence="1">The sequence shown here is derived from an EMBL/GenBank/DDBJ whole genome shotgun (WGS) entry which is preliminary data.</text>
</comment>
<dbReference type="PANTHER" id="PTHR30292:SF0">
    <property type="entry name" value="5-OXOPROLINASE SUBUNIT A"/>
    <property type="match status" value="1"/>
</dbReference>
<dbReference type="NCBIfam" id="NF003814">
    <property type="entry name" value="PRK05406.1-3"/>
    <property type="match status" value="1"/>
</dbReference>
<dbReference type="InterPro" id="IPR011330">
    <property type="entry name" value="Glyco_hydro/deAcase_b/a-brl"/>
</dbReference>
<evidence type="ECO:0000313" key="1">
    <source>
        <dbReference type="EMBL" id="MBD8490524.1"/>
    </source>
</evidence>
<dbReference type="EMBL" id="JACYTQ010000007">
    <property type="protein sequence ID" value="MBD8490524.1"/>
    <property type="molecule type" value="Genomic_DNA"/>
</dbReference>
<dbReference type="InterPro" id="IPR005501">
    <property type="entry name" value="LamB/YcsF/PxpA-like"/>
</dbReference>
<protein>
    <submittedName>
        <fullName evidence="1">5-oxoprolinase subunit PxpA</fullName>
        <ecNumber evidence="1">3.5.2.9</ecNumber>
    </submittedName>
</protein>
<keyword evidence="1" id="KW-0378">Hydrolase</keyword>
<dbReference type="CDD" id="cd10801">
    <property type="entry name" value="LamB_YcsF_like_1"/>
    <property type="match status" value="1"/>
</dbReference>
<dbReference type="EC" id="3.5.2.9" evidence="1"/>
<name>A0ABR9APM4_9BACT</name>
<evidence type="ECO:0000313" key="2">
    <source>
        <dbReference type="Proteomes" id="UP000647133"/>
    </source>
</evidence>
<sequence length="237" mass="26170">MPIDINSDLGEGMGSDAAIMPYITSCNIACGGHAGDDLTMQKTIELAIKNKLKIGAHPSYPDPENFGRLSMDITLEQLKDSILTQIETLEKWVSLKGAQLHHIKPHGALYNEAAINPTIAKMLVQILKLHYPQTILYAQDGSIIAALAEDQSIKVEYEVFADRNYNDDLTLVNRKKPKAVLHRPEEVLPHLSSMIEEGKVKTLSGKFLRIKADTICVHGDNSTALEIAKAIYTLINK</sequence>
<proteinExistence type="predicted"/>
<dbReference type="Pfam" id="PF03746">
    <property type="entry name" value="LamB_YcsF"/>
    <property type="match status" value="1"/>
</dbReference>